<keyword evidence="1" id="KW-0812">Transmembrane</keyword>
<comment type="caution">
    <text evidence="2">The sequence shown here is derived from an EMBL/GenBank/DDBJ whole genome shotgun (WGS) entry which is preliminary data.</text>
</comment>
<dbReference type="PANTHER" id="PTHR30221:SF1">
    <property type="entry name" value="SMALL-CONDUCTANCE MECHANOSENSITIVE CHANNEL"/>
    <property type="match status" value="1"/>
</dbReference>
<sequence>MNELWHMFSPYISKIIAIAVVVIVVYILVKVLTKLVNLILKGVEPSYTVRVVESIKIGLYVMAAIMVAAILAPETQVFVGLLFLIGLALMFMFIDVLRNLGSEFYIRSKGIVRRGEWIEVDGVSIRVIDFDAVGILGETQKLEKVFIPYTKLLNSITINRVTPFGLLVRIFVDIPQTYGIDSARNSMIEALKIVEEDLATEPDVTYIGSKGGILNFVAEFHIINYRKLTKILSVIEKEIKNRIPEAVIRI</sequence>
<name>A0A832EW39_9CREN</name>
<evidence type="ECO:0000256" key="1">
    <source>
        <dbReference type="SAM" id="Phobius"/>
    </source>
</evidence>
<accession>A0A832EW39</accession>
<dbReference type="InterPro" id="IPR045275">
    <property type="entry name" value="MscS_archaea/bacteria_type"/>
</dbReference>
<dbReference type="PANTHER" id="PTHR30221">
    <property type="entry name" value="SMALL-CONDUCTANCE MECHANOSENSITIVE CHANNEL"/>
    <property type="match status" value="1"/>
</dbReference>
<evidence type="ECO:0000313" key="2">
    <source>
        <dbReference type="EMBL" id="HFQ79152.1"/>
    </source>
</evidence>
<keyword evidence="1" id="KW-1133">Transmembrane helix</keyword>
<proteinExistence type="predicted"/>
<dbReference type="GO" id="GO:0008381">
    <property type="term" value="F:mechanosensitive monoatomic ion channel activity"/>
    <property type="evidence" value="ECO:0007669"/>
    <property type="project" value="InterPro"/>
</dbReference>
<keyword evidence="1" id="KW-0472">Membrane</keyword>
<dbReference type="AlphaFoldDB" id="A0A832EW39"/>
<organism evidence="2">
    <name type="scientific">Ignisphaera aggregans</name>
    <dbReference type="NCBI Taxonomy" id="334771"/>
    <lineage>
        <taxon>Archaea</taxon>
        <taxon>Thermoproteota</taxon>
        <taxon>Thermoprotei</taxon>
        <taxon>Desulfurococcales</taxon>
        <taxon>Desulfurococcaceae</taxon>
        <taxon>Ignisphaera</taxon>
    </lineage>
</organism>
<reference evidence="2" key="1">
    <citation type="journal article" date="2020" name="mSystems">
        <title>Genome- and Community-Level Interaction Insights into Carbon Utilization and Element Cycling Functions of Hydrothermarchaeota in Hydrothermal Sediment.</title>
        <authorList>
            <person name="Zhou Z."/>
            <person name="Liu Y."/>
            <person name="Xu W."/>
            <person name="Pan J."/>
            <person name="Luo Z.H."/>
            <person name="Li M."/>
        </authorList>
    </citation>
    <scope>NUCLEOTIDE SEQUENCE</scope>
    <source>
        <strain evidence="2">SpSt-629</strain>
    </source>
</reference>
<dbReference type="EMBL" id="DTAU01000106">
    <property type="protein sequence ID" value="HFQ79152.1"/>
    <property type="molecule type" value="Genomic_DNA"/>
</dbReference>
<feature type="transmembrane region" description="Helical" evidence="1">
    <location>
        <begin position="12"/>
        <end position="33"/>
    </location>
</feature>
<feature type="transmembrane region" description="Helical" evidence="1">
    <location>
        <begin position="54"/>
        <end position="72"/>
    </location>
</feature>
<feature type="transmembrane region" description="Helical" evidence="1">
    <location>
        <begin position="78"/>
        <end position="97"/>
    </location>
</feature>
<gene>
    <name evidence="2" type="ORF">ENT99_05560</name>
</gene>
<protein>
    <submittedName>
        <fullName evidence="2">Mechanosensitive ion channel family protein</fullName>
    </submittedName>
</protein>